<accession>A0A6G9YCH6</accession>
<evidence type="ECO:0000313" key="2">
    <source>
        <dbReference type="EMBL" id="QIS10713.1"/>
    </source>
</evidence>
<dbReference type="RefSeq" id="WP_167473651.1">
    <property type="nucleotide sequence ID" value="NZ_CP046172.1"/>
</dbReference>
<feature type="region of interest" description="Disordered" evidence="1">
    <location>
        <begin position="299"/>
        <end position="344"/>
    </location>
</feature>
<protein>
    <submittedName>
        <fullName evidence="2">Uncharacterized protein</fullName>
    </submittedName>
</protein>
<dbReference type="AlphaFoldDB" id="A0A6G9YCH6"/>
<organism evidence="2 3">
    <name type="scientific">Nocardia arthritidis</name>
    <dbReference type="NCBI Taxonomy" id="228602"/>
    <lineage>
        <taxon>Bacteria</taxon>
        <taxon>Bacillati</taxon>
        <taxon>Actinomycetota</taxon>
        <taxon>Actinomycetes</taxon>
        <taxon>Mycobacteriales</taxon>
        <taxon>Nocardiaceae</taxon>
        <taxon>Nocardia</taxon>
    </lineage>
</organism>
<feature type="compositionally biased region" description="Low complexity" evidence="1">
    <location>
        <begin position="306"/>
        <end position="329"/>
    </location>
</feature>
<sequence>MRFTAGISAERTIARAVLLPDATDEAEHLRFMELRGPGGVDRIGPRSVLDQLAAEIDEPDTIDDVGVVYRTAEERRAMVAELASGAWHSASLVSVRSALLAAIGNARELDDFGTVAAFDVAEHQVTFVVVGADRDRIVATGSWRSTVAAAGVADAITRAWRSTDTAELRLDAAIVCGSLAGESAMSAVRRLGSRQAPIEVRYRPEAVTRGAALVAAGPRHSAPVPISGTRSRGPMLAFGCAALAVAIGLIAIRVETGRASVAHAAGVPVALPTPGLPHPPPAPPPPAVTIAAPAPEISSIPTQPVATDAPGPTETPTATTQPPTTVGAPNIVGLFPSESPPPPIGAGPTEWQTWWDNHLKLNRQWLNGG</sequence>
<keyword evidence="3" id="KW-1185">Reference proteome</keyword>
<dbReference type="KEGG" id="nah:F5544_14130"/>
<evidence type="ECO:0000313" key="3">
    <source>
        <dbReference type="Proteomes" id="UP000503540"/>
    </source>
</evidence>
<dbReference type="EMBL" id="CP046172">
    <property type="protein sequence ID" value="QIS10713.1"/>
    <property type="molecule type" value="Genomic_DNA"/>
</dbReference>
<dbReference type="Proteomes" id="UP000503540">
    <property type="component" value="Chromosome"/>
</dbReference>
<proteinExistence type="predicted"/>
<reference evidence="2 3" key="1">
    <citation type="journal article" date="2019" name="ACS Chem. Biol.">
        <title>Identification and Mobilization of a Cryptic Antibiotic Biosynthesis Gene Locus from a Human-Pathogenic Nocardia Isolate.</title>
        <authorList>
            <person name="Herisse M."/>
            <person name="Ishida K."/>
            <person name="Porter J.L."/>
            <person name="Howden B."/>
            <person name="Hertweck C."/>
            <person name="Stinear T.P."/>
            <person name="Pidot S.J."/>
        </authorList>
    </citation>
    <scope>NUCLEOTIDE SEQUENCE [LARGE SCALE GENOMIC DNA]</scope>
    <source>
        <strain evidence="2 3">AUSMDU00012717</strain>
    </source>
</reference>
<evidence type="ECO:0000256" key="1">
    <source>
        <dbReference type="SAM" id="MobiDB-lite"/>
    </source>
</evidence>
<name>A0A6G9YCH6_9NOCA</name>
<gene>
    <name evidence="2" type="ORF">F5544_14130</name>
</gene>